<dbReference type="RefSeq" id="WP_149333481.1">
    <property type="nucleotide sequence ID" value="NZ_BJJW01000002.1"/>
</dbReference>
<feature type="transmembrane region" description="Helical" evidence="1">
    <location>
        <begin position="157"/>
        <end position="174"/>
    </location>
</feature>
<keyword evidence="1" id="KW-0472">Membrane</keyword>
<proteinExistence type="predicted"/>
<protein>
    <recommendedName>
        <fullName evidence="2">YobI-like P-loop NTPase domain-containing protein</fullName>
    </recommendedName>
</protein>
<dbReference type="Proteomes" id="UP000323274">
    <property type="component" value="Unassembled WGS sequence"/>
</dbReference>
<evidence type="ECO:0000256" key="1">
    <source>
        <dbReference type="SAM" id="Phobius"/>
    </source>
</evidence>
<feature type="domain" description="YobI-like P-loop NTPase" evidence="2">
    <location>
        <begin position="53"/>
        <end position="431"/>
    </location>
</feature>
<gene>
    <name evidence="3" type="ORF">LCIT_01160</name>
</gene>
<accession>A0A5A5TZI5</accession>
<dbReference type="SUPFAM" id="SSF52540">
    <property type="entry name" value="P-loop containing nucleoside triphosphate hydrolases"/>
    <property type="match status" value="1"/>
</dbReference>
<dbReference type="EMBL" id="BJJW01000002">
    <property type="protein sequence ID" value="GDZ82874.1"/>
    <property type="molecule type" value="Genomic_DNA"/>
</dbReference>
<feature type="transmembrane region" description="Helical" evidence="1">
    <location>
        <begin position="214"/>
        <end position="234"/>
    </location>
</feature>
<dbReference type="InterPro" id="IPR027417">
    <property type="entry name" value="P-loop_NTPase"/>
</dbReference>
<keyword evidence="1" id="KW-0812">Transmembrane</keyword>
<name>A0A5A5TZI5_LEUCI</name>
<evidence type="ECO:0000313" key="3">
    <source>
        <dbReference type="EMBL" id="GDZ82874.1"/>
    </source>
</evidence>
<reference evidence="3 4" key="1">
    <citation type="submission" date="2019-04" db="EMBL/GenBank/DDBJ databases">
        <title>A pseudo-fructophilic Leuconostoc citreum strain F192-5 isolated from peel of satsuma mandarin: the first report for isolation and characterization of strain-dependent fructophilic-like characteristics.</title>
        <authorList>
            <person name="Maeno S."/>
            <person name="Tanizawa Y."/>
            <person name="Kajikawa A."/>
            <person name="Kanesaki Y."/>
            <person name="Kubota E."/>
            <person name="Arita M."/>
            <person name="Leon D."/>
            <person name="Endo A."/>
        </authorList>
    </citation>
    <scope>NUCLEOTIDE SEQUENCE [LARGE SCALE GENOMIC DNA]</scope>
    <source>
        <strain evidence="3 4">F192-5</strain>
    </source>
</reference>
<keyword evidence="1" id="KW-1133">Transmembrane helix</keyword>
<evidence type="ECO:0000259" key="2">
    <source>
        <dbReference type="Pfam" id="PF20693"/>
    </source>
</evidence>
<organism evidence="3 4">
    <name type="scientific">Leuconostoc citreum</name>
    <dbReference type="NCBI Taxonomy" id="33964"/>
    <lineage>
        <taxon>Bacteria</taxon>
        <taxon>Bacillati</taxon>
        <taxon>Bacillota</taxon>
        <taxon>Bacilli</taxon>
        <taxon>Lactobacillales</taxon>
        <taxon>Lactobacillaceae</taxon>
        <taxon>Leuconostoc</taxon>
    </lineage>
</organism>
<dbReference type="Pfam" id="PF20693">
    <property type="entry name" value="YobI-ATPase"/>
    <property type="match status" value="1"/>
</dbReference>
<comment type="caution">
    <text evidence="3">The sequence shown here is derived from an EMBL/GenBank/DDBJ whole genome shotgun (WGS) entry which is preliminary data.</text>
</comment>
<dbReference type="AlphaFoldDB" id="A0A5A5TZI5"/>
<sequence>MKNSKYSIKKYYSLIKQRFNKLPLDETDNSIQSEQLYSLSPKEDLNGKDFQNYSNYIRDALENNDIKNIAITGKYGSGKSSIINSYFKENGDKDVLRVSFASFKSKKIESDEIESDEIENTKTEQGIINQILYQIKPRHIPLTNFKIKRPTTRTFKALYSFELLTFILLVSLLWKKDFVRLSFTPVKTFLEKKAQTNNSNDVLNYFLNLNINTYVNFFVVIFLMFLIWNTWSFLGHFQIHKFKLSFKTISADITLPNEDLFEKYIDEIIYIFQHSKKHILILEDIDRFEKIDIFQKLRELNIKLNINSKSKKQWKFIYLIKDDIFDSVVSDKALTRVKFFDLIIPVIPFVTRSNSYMKIEDLFKNQNISPRLVDILSNYIDDYRLLLNIKNEFTVFFNRLEIKDTDKLFALISYKNIYPDQFDELQNGEGVMGTFSLKFKKESNIKKENIVADIKRLKQSYKQNMANSEDELLALEMFRTGYKNYSLNNVISFKNTGNSFNLLYSEDSNDTQVQKINEFMETDYFQKKLALATDEAHYYEQLNDLDEQLENINLERWQSISRDDWSTMTKSSDNVQKMNEEGHNLLFSLISNGFIDEHYLEVVNKYYGNINNLTFKRNLFEKQNDVDFNLSLSDIERLSSTLYKQDFDEYAILNFSLFKYYLETNQTSILLQMIDTSQKTESGFLENYLDLNPTDFEKIRKISLDKLCLSISHIKTTSILMQTIMTHSFPDTEQNAIDATTFIVEHDILNVVLEEILKSDAYISLKEQLISKSNEKYDVSDDFIPEVIRLFFKYDKIVGNVENFNKYVEMMDLNEPSFKFDNFLAQYFNKYYEDISLGLTDKGIFDSMLKSSLITDEACRRSFEQYKKHGLPSYDSSIINETESSSKVNVLLELGLMQFDNDVLEYINGNNKSLINYYKFDFLISELVKTKYENSKIDLQTINQISDYPDLESFVIVSRNLNQYGSEKKKIISLLLKFTDMFDDARKVIKILENRKGAFQSHLSNDEAILNILTYLKDTDFVSDFQLVDDKYFTVKK</sequence>
<evidence type="ECO:0000313" key="4">
    <source>
        <dbReference type="Proteomes" id="UP000323274"/>
    </source>
</evidence>
<dbReference type="InterPro" id="IPR048428">
    <property type="entry name" value="YobI-NTPase"/>
</dbReference>